<sequence length="69" mass="7795">MSDTEPVDPKACIEESCKSNCVKPLFQYQACVKRVESDETGHKHCTGQYFDYWACVDNCAAPKVFSNLK</sequence>
<evidence type="ECO:0000256" key="5">
    <source>
        <dbReference type="ARBA" id="ARBA00022792"/>
    </source>
</evidence>
<dbReference type="FunFam" id="1.10.287.20:FF:000001">
    <property type="entry name" value="Cytochrome b-c1 complex subunit 6"/>
    <property type="match status" value="1"/>
</dbReference>
<evidence type="ECO:0000256" key="4">
    <source>
        <dbReference type="ARBA" id="ARBA00022660"/>
    </source>
</evidence>
<dbReference type="InterPro" id="IPR036811">
    <property type="entry name" value="Ubol_cytC_Rdtase_hinge_dom_sf"/>
</dbReference>
<keyword evidence="8 10" id="KW-0472">Membrane</keyword>
<dbReference type="InterPro" id="IPR023184">
    <property type="entry name" value="Ubol_cytC_Rdtase_hinge_dom"/>
</dbReference>
<protein>
    <recommendedName>
        <fullName evidence="10">Cytochrome b-c1 complex subunit 6</fullName>
    </recommendedName>
</protein>
<keyword evidence="7 10" id="KW-0496">Mitochondrion</keyword>
<accession>D5A8E2</accession>
<evidence type="ECO:0000256" key="10">
    <source>
        <dbReference type="PIRNR" id="PIRNR000019"/>
    </source>
</evidence>
<keyword evidence="5 10" id="KW-0999">Mitochondrion inner membrane</keyword>
<comment type="function">
    <text evidence="10">Component of the ubiquinol-cytochrome c oxidoreductase, a multisubunit transmembrane complex that is part of the mitochondrial electron transport chain which drives oxidative phosphorylation.</text>
</comment>
<dbReference type="PANTHER" id="PTHR15336">
    <property type="entry name" value="UBIQUINOL-CYTOCHROME C REDUCTASE COMPLEX 7.8 KDA PROTEIN"/>
    <property type="match status" value="1"/>
</dbReference>
<organism evidence="13">
    <name type="scientific">Picea sitchensis</name>
    <name type="common">Sitka spruce</name>
    <name type="synonym">Pinus sitchensis</name>
    <dbReference type="NCBI Taxonomy" id="3332"/>
    <lineage>
        <taxon>Eukaryota</taxon>
        <taxon>Viridiplantae</taxon>
        <taxon>Streptophyta</taxon>
        <taxon>Embryophyta</taxon>
        <taxon>Tracheophyta</taxon>
        <taxon>Spermatophyta</taxon>
        <taxon>Pinopsida</taxon>
        <taxon>Pinidae</taxon>
        <taxon>Conifers I</taxon>
        <taxon>Pinales</taxon>
        <taxon>Pinaceae</taxon>
        <taxon>Picea</taxon>
    </lineage>
</organism>
<reference evidence="13" key="1">
    <citation type="submission" date="2010-04" db="EMBL/GenBank/DDBJ databases">
        <authorList>
            <person name="Reid K.E."/>
            <person name="Liao N."/>
            <person name="Chan S."/>
            <person name="Docking R."/>
            <person name="Taylor G."/>
            <person name="Moore R."/>
            <person name="Mayo M."/>
            <person name="Munro S."/>
            <person name="King J."/>
            <person name="Yanchuk A."/>
            <person name="Holt R."/>
            <person name="Jones S."/>
            <person name="Marra M."/>
            <person name="Ritland C.E."/>
            <person name="Ritland K."/>
            <person name="Bohlmann J."/>
        </authorList>
    </citation>
    <scope>NUCLEOTIDE SEQUENCE</scope>
    <source>
        <tissue evidence="13">Buds collected with no treatment. Collection October 2007</tissue>
    </source>
</reference>
<keyword evidence="4 10" id="KW-0679">Respiratory chain</keyword>
<dbReference type="PANTHER" id="PTHR15336:SF0">
    <property type="entry name" value="CYTOCHROME B-C1 COMPLEX SUBUNIT 6, MITOCHONDRIAL"/>
    <property type="match status" value="1"/>
</dbReference>
<evidence type="ECO:0000256" key="6">
    <source>
        <dbReference type="ARBA" id="ARBA00022982"/>
    </source>
</evidence>
<evidence type="ECO:0000256" key="9">
    <source>
        <dbReference type="ARBA" id="ARBA00023157"/>
    </source>
</evidence>
<evidence type="ECO:0000256" key="11">
    <source>
        <dbReference type="PIRSR" id="PIRSR000019-1"/>
    </source>
</evidence>
<name>D5A8E2_PICSI</name>
<evidence type="ECO:0000256" key="2">
    <source>
        <dbReference type="ARBA" id="ARBA00006498"/>
    </source>
</evidence>
<dbReference type="InterPro" id="IPR003422">
    <property type="entry name" value="Cyt_b-c1_6"/>
</dbReference>
<keyword evidence="6 10" id="KW-0249">Electron transport</keyword>
<evidence type="ECO:0000256" key="8">
    <source>
        <dbReference type="ARBA" id="ARBA00023136"/>
    </source>
</evidence>
<dbReference type="SUPFAM" id="SSF81531">
    <property type="entry name" value="Non-heme 11 kDa protein of cytochrome bc1 complex (Ubiquinol-cytochrome c reductase)"/>
    <property type="match status" value="1"/>
</dbReference>
<dbReference type="PIRSF" id="PIRSF000019">
    <property type="entry name" value="Bc1_11K"/>
    <property type="match status" value="1"/>
</dbReference>
<evidence type="ECO:0000259" key="12">
    <source>
        <dbReference type="Pfam" id="PF02320"/>
    </source>
</evidence>
<dbReference type="GO" id="GO:0005743">
    <property type="term" value="C:mitochondrial inner membrane"/>
    <property type="evidence" value="ECO:0007669"/>
    <property type="project" value="UniProtKB-SubCell"/>
</dbReference>
<evidence type="ECO:0000256" key="7">
    <source>
        <dbReference type="ARBA" id="ARBA00023128"/>
    </source>
</evidence>
<comment type="subcellular location">
    <subcellularLocation>
        <location evidence="1">Mitochondrion inner membrane</location>
        <topology evidence="1">Peripheral membrane protein</topology>
        <orientation evidence="1">Intermembrane side</orientation>
    </subcellularLocation>
</comment>
<dbReference type="Gene3D" id="1.10.287.20">
    <property type="entry name" value="Ubiquinol-cytochrome C reductase hinge domain"/>
    <property type="match status" value="1"/>
</dbReference>
<feature type="disulfide bond" evidence="11">
    <location>
        <begin position="31"/>
        <end position="45"/>
    </location>
</feature>
<proteinExistence type="evidence at transcript level"/>
<evidence type="ECO:0000313" key="13">
    <source>
        <dbReference type="EMBL" id="ADE75811.1"/>
    </source>
</evidence>
<dbReference type="Pfam" id="PF02320">
    <property type="entry name" value="UCR_hinge"/>
    <property type="match status" value="1"/>
</dbReference>
<comment type="similarity">
    <text evidence="2 10">Belongs to the UQCRH/QCR6 family.</text>
</comment>
<feature type="disulfide bond" evidence="11">
    <location>
        <begin position="17"/>
        <end position="59"/>
    </location>
</feature>
<keyword evidence="3 10" id="KW-0813">Transport</keyword>
<dbReference type="GO" id="GO:0006122">
    <property type="term" value="P:mitochondrial electron transport, ubiquinol to cytochrome c"/>
    <property type="evidence" value="ECO:0007669"/>
    <property type="project" value="InterPro"/>
</dbReference>
<feature type="domain" description="Ubiquinol-cytochrome C reductase hinge" evidence="12">
    <location>
        <begin position="8"/>
        <end position="69"/>
    </location>
</feature>
<dbReference type="AlphaFoldDB" id="D5A8E2"/>
<keyword evidence="9 11" id="KW-1015">Disulfide bond</keyword>
<dbReference type="EMBL" id="BT122432">
    <property type="protein sequence ID" value="ADE75811.1"/>
    <property type="molecule type" value="mRNA"/>
</dbReference>
<evidence type="ECO:0000256" key="3">
    <source>
        <dbReference type="ARBA" id="ARBA00022448"/>
    </source>
</evidence>
<evidence type="ECO:0000256" key="1">
    <source>
        <dbReference type="ARBA" id="ARBA00004137"/>
    </source>
</evidence>